<dbReference type="Pfam" id="PF03466">
    <property type="entry name" value="LysR_substrate"/>
    <property type="match status" value="1"/>
</dbReference>
<reference evidence="6 7" key="1">
    <citation type="submission" date="2018-06" db="EMBL/GenBank/DDBJ databases">
        <authorList>
            <consortium name="Pathogen Informatics"/>
            <person name="Doyle S."/>
        </authorList>
    </citation>
    <scope>NUCLEOTIDE SEQUENCE [LARGE SCALE GENOMIC DNA]</scope>
    <source>
        <strain evidence="6 7">NCTC11801</strain>
    </source>
</reference>
<protein>
    <submittedName>
        <fullName evidence="6">Gcv operon activator</fullName>
    </submittedName>
</protein>
<dbReference type="PANTHER" id="PTHR30537:SF26">
    <property type="entry name" value="GLYCINE CLEAVAGE SYSTEM TRANSCRIPTIONAL ACTIVATOR"/>
    <property type="match status" value="1"/>
</dbReference>
<dbReference type="FunFam" id="1.10.10.10:FF:000001">
    <property type="entry name" value="LysR family transcriptional regulator"/>
    <property type="match status" value="1"/>
</dbReference>
<sequence>MNPVLPLLALRAFTEVAKHKSIKRAAHFLGVTSGAVSQQIRLLEERIGMPLFVRSHHSMELTHAGRRVYPALLQAFEQIEGSMYVLENIRKEKTINISTVPSFAASWLVPRLGRFTQSHPEIEVHIEASSALVNLHQQRVDIAIRHGLGHYPNLVSERLITPVLLPVMSPDFPINSAIETPQDCLNYPLLQDNDRMDWSLWLAAHGVENSERAKRGSAFDDDYLLIRAAIAGQGLALVPKEYAIQEIEEGRLVQVIDKPWPARFAYYLVMLPESIEKPEVLAFLNWIKSEAKQTESVES</sequence>
<dbReference type="SUPFAM" id="SSF53850">
    <property type="entry name" value="Periplasmic binding protein-like II"/>
    <property type="match status" value="1"/>
</dbReference>
<keyword evidence="3" id="KW-0238">DNA-binding</keyword>
<feature type="domain" description="HTH lysR-type" evidence="5">
    <location>
        <begin position="5"/>
        <end position="62"/>
    </location>
</feature>
<evidence type="ECO:0000256" key="1">
    <source>
        <dbReference type="ARBA" id="ARBA00009437"/>
    </source>
</evidence>
<dbReference type="CDD" id="cd08432">
    <property type="entry name" value="PBP2_GcdR_TrpI_HvrB_AmpR_like"/>
    <property type="match status" value="1"/>
</dbReference>
<evidence type="ECO:0000256" key="2">
    <source>
        <dbReference type="ARBA" id="ARBA00023015"/>
    </source>
</evidence>
<evidence type="ECO:0000313" key="6">
    <source>
        <dbReference type="EMBL" id="SUC30767.1"/>
    </source>
</evidence>
<dbReference type="AlphaFoldDB" id="A0A379FQ52"/>
<gene>
    <name evidence="6" type="primary">gcvA_1</name>
    <name evidence="6" type="ORF">NCTC11801_01700</name>
</gene>
<comment type="similarity">
    <text evidence="1">Belongs to the LysR transcriptional regulatory family.</text>
</comment>
<evidence type="ECO:0000256" key="3">
    <source>
        <dbReference type="ARBA" id="ARBA00023125"/>
    </source>
</evidence>
<dbReference type="PRINTS" id="PR00039">
    <property type="entry name" value="HTHLYSR"/>
</dbReference>
<evidence type="ECO:0000313" key="7">
    <source>
        <dbReference type="Proteomes" id="UP000254208"/>
    </source>
</evidence>
<name>A0A379FQ52_PRORE</name>
<dbReference type="InterPro" id="IPR036390">
    <property type="entry name" value="WH_DNA-bd_sf"/>
</dbReference>
<dbReference type="PANTHER" id="PTHR30537">
    <property type="entry name" value="HTH-TYPE TRANSCRIPTIONAL REGULATOR"/>
    <property type="match status" value="1"/>
</dbReference>
<dbReference type="InterPro" id="IPR058163">
    <property type="entry name" value="LysR-type_TF_proteobact-type"/>
</dbReference>
<dbReference type="InterPro" id="IPR000847">
    <property type="entry name" value="LysR_HTH_N"/>
</dbReference>
<dbReference type="Proteomes" id="UP000254208">
    <property type="component" value="Unassembled WGS sequence"/>
</dbReference>
<dbReference type="Gene3D" id="1.10.10.10">
    <property type="entry name" value="Winged helix-like DNA-binding domain superfamily/Winged helix DNA-binding domain"/>
    <property type="match status" value="1"/>
</dbReference>
<dbReference type="SUPFAM" id="SSF46785">
    <property type="entry name" value="Winged helix' DNA-binding domain"/>
    <property type="match status" value="1"/>
</dbReference>
<dbReference type="GO" id="GO:0003700">
    <property type="term" value="F:DNA-binding transcription factor activity"/>
    <property type="evidence" value="ECO:0007669"/>
    <property type="project" value="InterPro"/>
</dbReference>
<dbReference type="Gene3D" id="3.40.190.10">
    <property type="entry name" value="Periplasmic binding protein-like II"/>
    <property type="match status" value="2"/>
</dbReference>
<evidence type="ECO:0000256" key="4">
    <source>
        <dbReference type="ARBA" id="ARBA00023163"/>
    </source>
</evidence>
<dbReference type="InterPro" id="IPR036388">
    <property type="entry name" value="WH-like_DNA-bd_sf"/>
</dbReference>
<dbReference type="EMBL" id="UGTZ01000001">
    <property type="protein sequence ID" value="SUC30767.1"/>
    <property type="molecule type" value="Genomic_DNA"/>
</dbReference>
<dbReference type="GO" id="GO:0043565">
    <property type="term" value="F:sequence-specific DNA binding"/>
    <property type="evidence" value="ECO:0007669"/>
    <property type="project" value="TreeGrafter"/>
</dbReference>
<evidence type="ECO:0000259" key="5">
    <source>
        <dbReference type="PROSITE" id="PS50931"/>
    </source>
</evidence>
<dbReference type="Pfam" id="PF00126">
    <property type="entry name" value="HTH_1"/>
    <property type="match status" value="1"/>
</dbReference>
<organism evidence="6 7">
    <name type="scientific">Providencia rettgeri</name>
    <dbReference type="NCBI Taxonomy" id="587"/>
    <lineage>
        <taxon>Bacteria</taxon>
        <taxon>Pseudomonadati</taxon>
        <taxon>Pseudomonadota</taxon>
        <taxon>Gammaproteobacteria</taxon>
        <taxon>Enterobacterales</taxon>
        <taxon>Morganellaceae</taxon>
        <taxon>Providencia</taxon>
    </lineage>
</organism>
<dbReference type="GeneID" id="93672670"/>
<dbReference type="InterPro" id="IPR005119">
    <property type="entry name" value="LysR_subst-bd"/>
</dbReference>
<dbReference type="PROSITE" id="PS50931">
    <property type="entry name" value="HTH_LYSR"/>
    <property type="match status" value="1"/>
</dbReference>
<keyword evidence="2" id="KW-0805">Transcription regulation</keyword>
<dbReference type="RefSeq" id="WP_115166987.1">
    <property type="nucleotide sequence ID" value="NZ_ABEXOC020000003.1"/>
</dbReference>
<dbReference type="NCBIfam" id="NF008352">
    <property type="entry name" value="PRK11139.1"/>
    <property type="match status" value="1"/>
</dbReference>
<keyword evidence="4" id="KW-0804">Transcription</keyword>
<dbReference type="GO" id="GO:0006351">
    <property type="term" value="P:DNA-templated transcription"/>
    <property type="evidence" value="ECO:0007669"/>
    <property type="project" value="TreeGrafter"/>
</dbReference>
<proteinExistence type="inferred from homology"/>
<accession>A0A379FQ52</accession>